<dbReference type="Gene3D" id="3.10.490.20">
    <property type="match status" value="1"/>
</dbReference>
<organism evidence="13 14">
    <name type="scientific">Geospiza parvula</name>
    <name type="common">Small tree-finch</name>
    <name type="synonym">Camarhynchus parvulus</name>
    <dbReference type="NCBI Taxonomy" id="87175"/>
    <lineage>
        <taxon>Eukaryota</taxon>
        <taxon>Metazoa</taxon>
        <taxon>Chordata</taxon>
        <taxon>Craniata</taxon>
        <taxon>Vertebrata</taxon>
        <taxon>Euteleostomi</taxon>
        <taxon>Archelosauria</taxon>
        <taxon>Archosauria</taxon>
        <taxon>Dinosauria</taxon>
        <taxon>Saurischia</taxon>
        <taxon>Theropoda</taxon>
        <taxon>Coelurosauria</taxon>
        <taxon>Aves</taxon>
        <taxon>Neognathae</taxon>
        <taxon>Neoaves</taxon>
        <taxon>Telluraves</taxon>
        <taxon>Australaves</taxon>
        <taxon>Passeriformes</taxon>
        <taxon>Thraupidae</taxon>
        <taxon>Camarhynchus</taxon>
    </lineage>
</organism>
<reference evidence="13" key="1">
    <citation type="submission" date="2020-02" db="EMBL/GenBank/DDBJ databases">
        <authorList>
            <person name="Enbody D E."/>
            <person name="Pettersson E M."/>
        </authorList>
    </citation>
    <scope>NUCLEOTIDE SEQUENCE [LARGE SCALE GENOMIC DNA]</scope>
</reference>
<accession>A0A8C3MGV7</accession>
<dbReference type="InterPro" id="IPR026983">
    <property type="entry name" value="DHC"/>
</dbReference>
<dbReference type="Gene3D" id="1.20.1270.280">
    <property type="match status" value="1"/>
</dbReference>
<dbReference type="GO" id="GO:0030286">
    <property type="term" value="C:dynein complex"/>
    <property type="evidence" value="ECO:0007669"/>
    <property type="project" value="UniProtKB-KW"/>
</dbReference>
<dbReference type="Ensembl" id="ENSCPVT00000004346.2">
    <property type="protein sequence ID" value="ENSCPVP00000004197.1"/>
    <property type="gene ID" value="ENSCPVG00000002783.2"/>
</dbReference>
<evidence type="ECO:0000256" key="3">
    <source>
        <dbReference type="ARBA" id="ARBA00022490"/>
    </source>
</evidence>
<evidence type="ECO:0000313" key="14">
    <source>
        <dbReference type="Proteomes" id="UP000694382"/>
    </source>
</evidence>
<dbReference type="Pfam" id="PF18198">
    <property type="entry name" value="AAA_lid_11"/>
    <property type="match status" value="1"/>
</dbReference>
<dbReference type="Pfam" id="PF03028">
    <property type="entry name" value="Dynein_heavy"/>
    <property type="match status" value="1"/>
</dbReference>
<name>A0A8C3MGV7_GEOPR</name>
<dbReference type="Pfam" id="PF18199">
    <property type="entry name" value="Dynein_C"/>
    <property type="match status" value="1"/>
</dbReference>
<dbReference type="InterPro" id="IPR027417">
    <property type="entry name" value="P-loop_NTPase"/>
</dbReference>
<evidence type="ECO:0000256" key="10">
    <source>
        <dbReference type="ARBA" id="ARBA00023175"/>
    </source>
</evidence>
<reference evidence="13" key="3">
    <citation type="submission" date="2025-09" db="UniProtKB">
        <authorList>
            <consortium name="Ensembl"/>
        </authorList>
    </citation>
    <scope>IDENTIFICATION</scope>
</reference>
<evidence type="ECO:0000256" key="8">
    <source>
        <dbReference type="ARBA" id="ARBA00023054"/>
    </source>
</evidence>
<dbReference type="GO" id="GO:0005874">
    <property type="term" value="C:microtubule"/>
    <property type="evidence" value="ECO:0007669"/>
    <property type="project" value="UniProtKB-KW"/>
</dbReference>
<dbReference type="InterPro" id="IPR041228">
    <property type="entry name" value="Dynein_C"/>
</dbReference>
<dbReference type="PANTHER" id="PTHR22878">
    <property type="entry name" value="DYNEIN HEAVY CHAIN 6, AXONEMAL-LIKE-RELATED"/>
    <property type="match status" value="1"/>
</dbReference>
<evidence type="ECO:0000256" key="9">
    <source>
        <dbReference type="ARBA" id="ARBA00023069"/>
    </source>
</evidence>
<reference evidence="13" key="2">
    <citation type="submission" date="2025-08" db="UniProtKB">
        <authorList>
            <consortium name="Ensembl"/>
        </authorList>
    </citation>
    <scope>IDENTIFICATION</scope>
</reference>
<keyword evidence="8" id="KW-0175">Coiled coil</keyword>
<keyword evidence="3" id="KW-0963">Cytoplasm</keyword>
<proteinExistence type="inferred from homology"/>
<dbReference type="InterPro" id="IPR042219">
    <property type="entry name" value="AAA_lid_11_sf"/>
</dbReference>
<evidence type="ECO:0000256" key="6">
    <source>
        <dbReference type="ARBA" id="ARBA00022840"/>
    </source>
</evidence>
<sequence>MGYKPVAVHSAVVFFCISDLANIEPMYQYSLIWFINLYVQSIAKSVKSGRLQERIKNITDHFTVSIYNNVCRSLFEKDKLLFSFLLTVGIMKGKGQIDDAVWRFLLTGGVALDNPHPNPAPDWLSNKSWAELVRASCLTNLQGLMEHVRDNSSKWKPIYDSVRPHEEAFPDDWNSLTGLDRMVILRCLRPDKIVPAVQIFIMENMGRTFIEPPTFDLGRSYSDSNCCAPLIFILSPGADPMAGLLKFADDVSMGSSSVQTVSLGQGQGPIAEKMIYQAITDGTWVVLQNCHLATSWMPALEKICEEVIVPENTNDKFRLWLTSYPSEKFPVSILQNGIKMTNEPPKGVRVNLLRSYLNDPISDPVFFKSCQKPKLWQKLLFGLCFFHAVVQERRNFGPLGWNIPYEFNESDLRISMQQIQMFLNEYEEIPFEALTYLTGTDIASSHMCLLTLLGTFFVRSSLINIGKAIKGQVLMSSELEDVFNSMLMGKVPSMWAAKSYPSLKPLGSYVSDLLCRLEFFQDWVDKGPPTVFWLSGFFFTQSFLTGVLQNFARKYTIPIDHIGFEFEVMKQEHTMEKMPEDGAYVRGLFLEGARWDRESLVIGESLPKILYDPLPIIWLKPGESSKFLHENIYSCPVYKTSERRGVLSTTGHSTNYVLSIELPSDKPQKHWINRGVAALCQLDD</sequence>
<dbReference type="PANTHER" id="PTHR22878:SF71">
    <property type="entry name" value="DYNEIN, AXONEMAL, HEAVY CHAIN 3"/>
    <property type="match status" value="1"/>
</dbReference>
<dbReference type="InterPro" id="IPR041658">
    <property type="entry name" value="AAA_lid_11"/>
</dbReference>
<evidence type="ECO:0000256" key="1">
    <source>
        <dbReference type="ARBA" id="ARBA00004430"/>
    </source>
</evidence>
<dbReference type="Gene3D" id="1.10.8.720">
    <property type="entry name" value="Region D6 of dynein motor"/>
    <property type="match status" value="1"/>
</dbReference>
<dbReference type="FunFam" id="3.40.50.300:FF:000362">
    <property type="entry name" value="Dynein, axonemal, heavy chain 6"/>
    <property type="match status" value="1"/>
</dbReference>
<keyword evidence="12" id="KW-0966">Cell projection</keyword>
<evidence type="ECO:0000256" key="12">
    <source>
        <dbReference type="ARBA" id="ARBA00023273"/>
    </source>
</evidence>
<keyword evidence="14" id="KW-1185">Reference proteome</keyword>
<dbReference type="Gene3D" id="3.40.50.300">
    <property type="entry name" value="P-loop containing nucleotide triphosphate hydrolases"/>
    <property type="match status" value="1"/>
</dbReference>
<dbReference type="FunFam" id="1.20.1270.280:FF:000038">
    <property type="entry name" value="AT13908p"/>
    <property type="match status" value="1"/>
</dbReference>
<dbReference type="InterPro" id="IPR004273">
    <property type="entry name" value="Dynein_heavy_D6_P-loop"/>
</dbReference>
<protein>
    <submittedName>
        <fullName evidence="13">Uncharacterized protein</fullName>
    </submittedName>
</protein>
<keyword evidence="9" id="KW-0969">Cilium</keyword>
<dbReference type="GO" id="GO:0007018">
    <property type="term" value="P:microtubule-based movement"/>
    <property type="evidence" value="ECO:0007669"/>
    <property type="project" value="InterPro"/>
</dbReference>
<dbReference type="GO" id="GO:0008569">
    <property type="term" value="F:minus-end-directed microtubule motor activity"/>
    <property type="evidence" value="ECO:0007669"/>
    <property type="project" value="InterPro"/>
</dbReference>
<evidence type="ECO:0000313" key="13">
    <source>
        <dbReference type="Ensembl" id="ENSCPVP00000004197.1"/>
    </source>
</evidence>
<dbReference type="FunFam" id="3.10.490.20:FF:000001">
    <property type="entry name" value="dynein heavy chain 7, axonemal"/>
    <property type="match status" value="1"/>
</dbReference>
<comment type="subcellular location">
    <subcellularLocation>
        <location evidence="1">Cytoplasm</location>
        <location evidence="1">Cytoskeleton</location>
        <location evidence="1">Cilium axoneme</location>
    </subcellularLocation>
</comment>
<evidence type="ECO:0000256" key="4">
    <source>
        <dbReference type="ARBA" id="ARBA00022701"/>
    </source>
</evidence>
<evidence type="ECO:0000256" key="2">
    <source>
        <dbReference type="ARBA" id="ARBA00008887"/>
    </source>
</evidence>
<keyword evidence="4" id="KW-0493">Microtubule</keyword>
<keyword evidence="6" id="KW-0067">ATP-binding</keyword>
<dbReference type="GO" id="GO:0045505">
    <property type="term" value="F:dynein intermediate chain binding"/>
    <property type="evidence" value="ECO:0007669"/>
    <property type="project" value="InterPro"/>
</dbReference>
<dbReference type="GO" id="GO:0005524">
    <property type="term" value="F:ATP binding"/>
    <property type="evidence" value="ECO:0007669"/>
    <property type="project" value="UniProtKB-KW"/>
</dbReference>
<evidence type="ECO:0000256" key="11">
    <source>
        <dbReference type="ARBA" id="ARBA00023212"/>
    </source>
</evidence>
<comment type="similarity">
    <text evidence="2">Belongs to the dynein heavy chain family.</text>
</comment>
<keyword evidence="5" id="KW-0547">Nucleotide-binding</keyword>
<dbReference type="FunFam" id="1.10.8.1220:FF:000001">
    <property type="entry name" value="Dynein axonemal heavy chain 5"/>
    <property type="match status" value="1"/>
</dbReference>
<dbReference type="InterPro" id="IPR043160">
    <property type="entry name" value="Dynein_C_barrel"/>
</dbReference>
<dbReference type="Proteomes" id="UP000694382">
    <property type="component" value="Chromosome 14"/>
</dbReference>
<keyword evidence="10" id="KW-0505">Motor protein</keyword>
<keyword evidence="7" id="KW-0243">Dynein</keyword>
<dbReference type="GO" id="GO:0005930">
    <property type="term" value="C:axoneme"/>
    <property type="evidence" value="ECO:0007669"/>
    <property type="project" value="UniProtKB-SubCell"/>
</dbReference>
<keyword evidence="11" id="KW-0206">Cytoskeleton</keyword>
<dbReference type="Gene3D" id="1.10.8.1220">
    <property type="match status" value="1"/>
</dbReference>
<dbReference type="AlphaFoldDB" id="A0A8C3MGV7"/>
<evidence type="ECO:0000256" key="5">
    <source>
        <dbReference type="ARBA" id="ARBA00022741"/>
    </source>
</evidence>
<evidence type="ECO:0000256" key="7">
    <source>
        <dbReference type="ARBA" id="ARBA00023017"/>
    </source>
</evidence>
<dbReference type="GO" id="GO:0051959">
    <property type="term" value="F:dynein light intermediate chain binding"/>
    <property type="evidence" value="ECO:0007669"/>
    <property type="project" value="InterPro"/>
</dbReference>